<dbReference type="EMBL" id="GGFM01012123">
    <property type="protein sequence ID" value="MBW32874.1"/>
    <property type="molecule type" value="Transcribed_RNA"/>
</dbReference>
<name>A0A2M3ZWE7_9DIPT</name>
<sequence length="104" mass="11964">MRELNRILCACLLILGALPIALRALGRCRSVQNNTTAQTTPQIAALPDLCPHFWVQLREAAPRDTKKRFYLGLRWHPIPVQCMRRRPFFVYVLQCTFPINSVMG</sequence>
<accession>A0A2M3ZWE7</accession>
<reference evidence="2" key="1">
    <citation type="submission" date="2018-01" db="EMBL/GenBank/DDBJ databases">
        <title>An insight into the sialome of Amazonian anophelines.</title>
        <authorList>
            <person name="Ribeiro J.M."/>
            <person name="Scarpassa V."/>
            <person name="Calvo E."/>
        </authorList>
    </citation>
    <scope>NUCLEOTIDE SEQUENCE</scope>
    <source>
        <tissue evidence="2">Salivary glands</tissue>
    </source>
</reference>
<protein>
    <submittedName>
        <fullName evidence="2">Putative secreted peptide</fullName>
    </submittedName>
</protein>
<evidence type="ECO:0000313" key="2">
    <source>
        <dbReference type="EMBL" id="MBW32874.1"/>
    </source>
</evidence>
<keyword evidence="1" id="KW-0732">Signal</keyword>
<feature type="signal peptide" evidence="1">
    <location>
        <begin position="1"/>
        <end position="24"/>
    </location>
</feature>
<dbReference type="AlphaFoldDB" id="A0A2M3ZWE7"/>
<organism evidence="2">
    <name type="scientific">Anopheles braziliensis</name>
    <dbReference type="NCBI Taxonomy" id="58242"/>
    <lineage>
        <taxon>Eukaryota</taxon>
        <taxon>Metazoa</taxon>
        <taxon>Ecdysozoa</taxon>
        <taxon>Arthropoda</taxon>
        <taxon>Hexapoda</taxon>
        <taxon>Insecta</taxon>
        <taxon>Pterygota</taxon>
        <taxon>Neoptera</taxon>
        <taxon>Endopterygota</taxon>
        <taxon>Diptera</taxon>
        <taxon>Nematocera</taxon>
        <taxon>Culicoidea</taxon>
        <taxon>Culicidae</taxon>
        <taxon>Anophelinae</taxon>
        <taxon>Anopheles</taxon>
    </lineage>
</organism>
<proteinExistence type="predicted"/>
<evidence type="ECO:0000256" key="1">
    <source>
        <dbReference type="SAM" id="SignalP"/>
    </source>
</evidence>
<feature type="chain" id="PRO_5014610689" evidence="1">
    <location>
        <begin position="25"/>
        <end position="104"/>
    </location>
</feature>